<feature type="compositionally biased region" description="Basic and acidic residues" evidence="1">
    <location>
        <begin position="42"/>
        <end position="54"/>
    </location>
</feature>
<proteinExistence type="predicted"/>
<accession>A0A8S4NL17</accession>
<name>A0A8S4NL17_OWEFU</name>
<protein>
    <submittedName>
        <fullName evidence="2">Uncharacterized protein</fullName>
    </submittedName>
</protein>
<keyword evidence="3" id="KW-1185">Reference proteome</keyword>
<dbReference type="Proteomes" id="UP000749559">
    <property type="component" value="Unassembled WGS sequence"/>
</dbReference>
<comment type="caution">
    <text evidence="2">The sequence shown here is derived from an EMBL/GenBank/DDBJ whole genome shotgun (WGS) entry which is preliminary data.</text>
</comment>
<evidence type="ECO:0000313" key="2">
    <source>
        <dbReference type="EMBL" id="CAH1782375.1"/>
    </source>
</evidence>
<gene>
    <name evidence="2" type="ORF">OFUS_LOCUS8833</name>
</gene>
<feature type="region of interest" description="Disordered" evidence="1">
    <location>
        <begin position="23"/>
        <end position="62"/>
    </location>
</feature>
<evidence type="ECO:0000256" key="1">
    <source>
        <dbReference type="SAM" id="MobiDB-lite"/>
    </source>
</evidence>
<dbReference type="AlphaFoldDB" id="A0A8S4NL17"/>
<sequence>TVTSIPEDDDALSVEIPYESHRKLGQTKRNVPGEIYGTCAPEDAKRRRTEKIDKQATNSSAEPQRKRYRDVICARWQSEVFLGVKERDTVFYCKQALSTISDFNSLMRITNKMRVINRGDYAKIGEEIPDNHYFVVQDRYLDAPKNNLVILLKESEEQVLSYLSSLVAQF</sequence>
<feature type="non-terminal residue" evidence="2">
    <location>
        <position position="1"/>
    </location>
</feature>
<evidence type="ECO:0000313" key="3">
    <source>
        <dbReference type="Proteomes" id="UP000749559"/>
    </source>
</evidence>
<organism evidence="2 3">
    <name type="scientific">Owenia fusiformis</name>
    <name type="common">Polychaete worm</name>
    <dbReference type="NCBI Taxonomy" id="6347"/>
    <lineage>
        <taxon>Eukaryota</taxon>
        <taxon>Metazoa</taxon>
        <taxon>Spiralia</taxon>
        <taxon>Lophotrochozoa</taxon>
        <taxon>Annelida</taxon>
        <taxon>Polychaeta</taxon>
        <taxon>Sedentaria</taxon>
        <taxon>Canalipalpata</taxon>
        <taxon>Sabellida</taxon>
        <taxon>Oweniida</taxon>
        <taxon>Oweniidae</taxon>
        <taxon>Owenia</taxon>
    </lineage>
</organism>
<reference evidence="2" key="1">
    <citation type="submission" date="2022-03" db="EMBL/GenBank/DDBJ databases">
        <authorList>
            <person name="Martin C."/>
        </authorList>
    </citation>
    <scope>NUCLEOTIDE SEQUENCE</scope>
</reference>
<dbReference type="EMBL" id="CAIIXF020000004">
    <property type="protein sequence ID" value="CAH1782375.1"/>
    <property type="molecule type" value="Genomic_DNA"/>
</dbReference>